<reference evidence="8 9" key="1">
    <citation type="submission" date="2016-04" db="EMBL/GenBank/DDBJ databases">
        <title>First whole genome shotgun sequence of the bacterium Enteractinococcus sp. strain UASWS1574.</title>
        <authorList>
            <person name="Crovadore J."/>
            <person name="Chablais R."/>
            <person name="Lefort F."/>
        </authorList>
    </citation>
    <scope>NUCLEOTIDE SEQUENCE [LARGE SCALE GENOMIC DNA]</scope>
    <source>
        <strain evidence="8 9">UASWS1574</strain>
    </source>
</reference>
<feature type="active site" description="Proton acceptor; specific for L-alanine" evidence="4">
    <location>
        <position position="272"/>
    </location>
</feature>
<feature type="modified residue" description="N6-(pyridoxal phosphate)lysine" evidence="4 5">
    <location>
        <position position="41"/>
    </location>
</feature>
<evidence type="ECO:0000313" key="8">
    <source>
        <dbReference type="EMBL" id="OAV59341.1"/>
    </source>
</evidence>
<dbReference type="Pfam" id="PF01168">
    <property type="entry name" value="Ala_racemase_N"/>
    <property type="match status" value="1"/>
</dbReference>
<dbReference type="InterPro" id="IPR011079">
    <property type="entry name" value="Ala_racemase_C"/>
</dbReference>
<feature type="binding site" evidence="4 6">
    <location>
        <position position="319"/>
    </location>
    <ligand>
        <name>substrate</name>
    </ligand>
</feature>
<dbReference type="UniPathway" id="UPA00042">
    <property type="reaction ID" value="UER00497"/>
</dbReference>
<comment type="similarity">
    <text evidence="4">Belongs to the alanine racemase family.</text>
</comment>
<dbReference type="RefSeq" id="WP_043058707.1">
    <property type="nucleotide sequence ID" value="NZ_LXEY01000022.1"/>
</dbReference>
<evidence type="ECO:0000256" key="2">
    <source>
        <dbReference type="ARBA" id="ARBA00022898"/>
    </source>
</evidence>
<dbReference type="Proteomes" id="UP000078292">
    <property type="component" value="Unassembled WGS sequence"/>
</dbReference>
<keyword evidence="2 4" id="KW-0663">Pyridoxal phosphate</keyword>
<dbReference type="SUPFAM" id="SSF50621">
    <property type="entry name" value="Alanine racemase C-terminal domain-like"/>
    <property type="match status" value="1"/>
</dbReference>
<dbReference type="InterPro" id="IPR001608">
    <property type="entry name" value="Ala_racemase_N"/>
</dbReference>
<feature type="binding site" evidence="4 6">
    <location>
        <position position="138"/>
    </location>
    <ligand>
        <name>substrate</name>
    </ligand>
</feature>
<dbReference type="Gene3D" id="3.20.20.10">
    <property type="entry name" value="Alanine racemase"/>
    <property type="match status" value="1"/>
</dbReference>
<dbReference type="PANTHER" id="PTHR30511:SF0">
    <property type="entry name" value="ALANINE RACEMASE, CATABOLIC-RELATED"/>
    <property type="match status" value="1"/>
</dbReference>
<dbReference type="GO" id="GO:0009252">
    <property type="term" value="P:peptidoglycan biosynthetic process"/>
    <property type="evidence" value="ECO:0007669"/>
    <property type="project" value="TreeGrafter"/>
</dbReference>
<dbReference type="GO" id="GO:0008784">
    <property type="term" value="F:alanine racemase activity"/>
    <property type="evidence" value="ECO:0007669"/>
    <property type="project" value="UniProtKB-UniRule"/>
</dbReference>
<dbReference type="InterPro" id="IPR020622">
    <property type="entry name" value="Ala_racemase_pyridoxalP-BS"/>
</dbReference>
<sequence>MATCWTSEPERWVTIDHSALAHNIHTIAQWVKPAQVMAVVKADGYGHGAVEVAQTAIAAGATWLGTAHITEALKLREAGITAPLLAWLHTIKTPFHAAIEHNIDIGVSGPELEAVAQAARNADLPARVHLKIDTGLSRNGAVPEIWDDLCKRASELQQAGILRVVGVFTHFANADDPDGDADVDAQLSLYHESVETARKHGLTVDVRHVANSPALLSRPDTHLDMVRAGVAIYGLSPFPDRTAEDLGLRPVMSFGTTVANNKPADVGTGVSYGYAYRCELPTRLALIPAGYADGVPRTAVGAPVWIEGKFYRVAGTIAMDQFVVDLQTDRNDVTTAPVGAEVELFGEKSGISSDAWAIAAGTINYELVTRIGCRVPRVHKQWV</sequence>
<dbReference type="Pfam" id="PF00842">
    <property type="entry name" value="Ala_racemase_C"/>
    <property type="match status" value="1"/>
</dbReference>
<name>A0A1B7LWC4_9MICC</name>
<dbReference type="AlphaFoldDB" id="A0A1B7LWC4"/>
<accession>A0A1B7LWC4</accession>
<dbReference type="GO" id="GO:0030170">
    <property type="term" value="F:pyridoxal phosphate binding"/>
    <property type="evidence" value="ECO:0007669"/>
    <property type="project" value="UniProtKB-UniRule"/>
</dbReference>
<evidence type="ECO:0000256" key="4">
    <source>
        <dbReference type="HAMAP-Rule" id="MF_01201"/>
    </source>
</evidence>
<dbReference type="PANTHER" id="PTHR30511">
    <property type="entry name" value="ALANINE RACEMASE"/>
    <property type="match status" value="1"/>
</dbReference>
<comment type="catalytic activity">
    <reaction evidence="4">
        <text>L-alanine = D-alanine</text>
        <dbReference type="Rhea" id="RHEA:20249"/>
        <dbReference type="ChEBI" id="CHEBI:57416"/>
        <dbReference type="ChEBI" id="CHEBI:57972"/>
        <dbReference type="EC" id="5.1.1.1"/>
    </reaction>
</comment>
<dbReference type="PRINTS" id="PR00992">
    <property type="entry name" value="ALARACEMASE"/>
</dbReference>
<evidence type="ECO:0000313" key="9">
    <source>
        <dbReference type="Proteomes" id="UP000078292"/>
    </source>
</evidence>
<evidence type="ECO:0000256" key="5">
    <source>
        <dbReference type="PIRSR" id="PIRSR600821-50"/>
    </source>
</evidence>
<comment type="pathway">
    <text evidence="4">Amino-acid biosynthesis; D-alanine biosynthesis; D-alanine from L-alanine: step 1/1.</text>
</comment>
<dbReference type="HAMAP" id="MF_01201">
    <property type="entry name" value="Ala_racemase"/>
    <property type="match status" value="1"/>
</dbReference>
<evidence type="ECO:0000256" key="6">
    <source>
        <dbReference type="PIRSR" id="PIRSR600821-52"/>
    </source>
</evidence>
<dbReference type="PROSITE" id="PS00395">
    <property type="entry name" value="ALANINE_RACEMASE"/>
    <property type="match status" value="1"/>
</dbReference>
<comment type="function">
    <text evidence="4">Catalyzes the interconversion of L-alanine and D-alanine. May also act on other amino acids.</text>
</comment>
<evidence type="ECO:0000256" key="3">
    <source>
        <dbReference type="ARBA" id="ARBA00023235"/>
    </source>
</evidence>
<keyword evidence="9" id="KW-1185">Reference proteome</keyword>
<dbReference type="NCBIfam" id="TIGR00492">
    <property type="entry name" value="alr"/>
    <property type="match status" value="1"/>
</dbReference>
<dbReference type="InterPro" id="IPR000821">
    <property type="entry name" value="Ala_racemase"/>
</dbReference>
<dbReference type="CDD" id="cd00430">
    <property type="entry name" value="PLPDE_III_AR"/>
    <property type="match status" value="1"/>
</dbReference>
<dbReference type="InterPro" id="IPR029066">
    <property type="entry name" value="PLP-binding_barrel"/>
</dbReference>
<keyword evidence="3 4" id="KW-0413">Isomerase</keyword>
<comment type="caution">
    <text evidence="8">The sequence shown here is derived from an EMBL/GenBank/DDBJ whole genome shotgun (WGS) entry which is preliminary data.</text>
</comment>
<organism evidence="8 9">
    <name type="scientific">Enteractinococcus helveticum</name>
    <dbReference type="NCBI Taxonomy" id="1837282"/>
    <lineage>
        <taxon>Bacteria</taxon>
        <taxon>Bacillati</taxon>
        <taxon>Actinomycetota</taxon>
        <taxon>Actinomycetes</taxon>
        <taxon>Micrococcales</taxon>
        <taxon>Micrococcaceae</taxon>
    </lineage>
</organism>
<dbReference type="STRING" id="1837282.A6F49_15910"/>
<dbReference type="EMBL" id="LXEY01000022">
    <property type="protein sequence ID" value="OAV59341.1"/>
    <property type="molecule type" value="Genomic_DNA"/>
</dbReference>
<protein>
    <recommendedName>
        <fullName evidence="4">Alanine racemase</fullName>
        <ecNumber evidence="4">5.1.1.1</ecNumber>
    </recommendedName>
</protein>
<feature type="domain" description="Alanine racemase C-terminal" evidence="7">
    <location>
        <begin position="251"/>
        <end position="380"/>
    </location>
</feature>
<dbReference type="FunFam" id="3.20.20.10:FF:000002">
    <property type="entry name" value="Alanine racemase"/>
    <property type="match status" value="1"/>
</dbReference>
<dbReference type="OrthoDB" id="9813814at2"/>
<dbReference type="SUPFAM" id="SSF51419">
    <property type="entry name" value="PLP-binding barrel"/>
    <property type="match status" value="1"/>
</dbReference>
<dbReference type="Gene3D" id="2.40.37.10">
    <property type="entry name" value="Lyase, Ornithine Decarboxylase, Chain A, domain 1"/>
    <property type="match status" value="1"/>
</dbReference>
<dbReference type="EC" id="5.1.1.1" evidence="4"/>
<feature type="active site" description="Proton acceptor; specific for D-alanine" evidence="4">
    <location>
        <position position="41"/>
    </location>
</feature>
<evidence type="ECO:0000256" key="1">
    <source>
        <dbReference type="ARBA" id="ARBA00001933"/>
    </source>
</evidence>
<dbReference type="GO" id="GO:0005829">
    <property type="term" value="C:cytosol"/>
    <property type="evidence" value="ECO:0007669"/>
    <property type="project" value="TreeGrafter"/>
</dbReference>
<dbReference type="GO" id="GO:0030632">
    <property type="term" value="P:D-alanine biosynthetic process"/>
    <property type="evidence" value="ECO:0007669"/>
    <property type="project" value="UniProtKB-UniRule"/>
</dbReference>
<proteinExistence type="inferred from homology"/>
<comment type="cofactor">
    <cofactor evidence="1 4 5">
        <name>pyridoxal 5'-phosphate</name>
        <dbReference type="ChEBI" id="CHEBI:597326"/>
    </cofactor>
</comment>
<gene>
    <name evidence="8" type="ORF">A6F49_15910</name>
</gene>
<dbReference type="InterPro" id="IPR009006">
    <property type="entry name" value="Ala_racemase/Decarboxylase_C"/>
</dbReference>
<dbReference type="SMART" id="SM01005">
    <property type="entry name" value="Ala_racemase_C"/>
    <property type="match status" value="1"/>
</dbReference>
<evidence type="ECO:0000259" key="7">
    <source>
        <dbReference type="SMART" id="SM01005"/>
    </source>
</evidence>